<organism evidence="1 2">
    <name type="scientific">Populus alba x Populus x berolinensis</name>
    <dbReference type="NCBI Taxonomy" id="444605"/>
    <lineage>
        <taxon>Eukaryota</taxon>
        <taxon>Viridiplantae</taxon>
        <taxon>Streptophyta</taxon>
        <taxon>Embryophyta</taxon>
        <taxon>Tracheophyta</taxon>
        <taxon>Spermatophyta</taxon>
        <taxon>Magnoliopsida</taxon>
        <taxon>eudicotyledons</taxon>
        <taxon>Gunneridae</taxon>
        <taxon>Pentapetalae</taxon>
        <taxon>rosids</taxon>
        <taxon>fabids</taxon>
        <taxon>Malpighiales</taxon>
        <taxon>Salicaceae</taxon>
        <taxon>Saliceae</taxon>
        <taxon>Populus</taxon>
    </lineage>
</organism>
<protein>
    <submittedName>
        <fullName evidence="1">Uncharacterized protein</fullName>
    </submittedName>
</protein>
<comment type="caution">
    <text evidence="1">The sequence shown here is derived from an EMBL/GenBank/DDBJ whole genome shotgun (WGS) entry which is preliminary data.</text>
</comment>
<keyword evidence="2" id="KW-1185">Reference proteome</keyword>
<dbReference type="EMBL" id="JAQIZT010000018">
    <property type="protein sequence ID" value="KAJ6957500.1"/>
    <property type="molecule type" value="Genomic_DNA"/>
</dbReference>
<accession>A0AAD6LB99</accession>
<gene>
    <name evidence="1" type="ORF">NC653_039454</name>
</gene>
<proteinExistence type="predicted"/>
<sequence length="25" mass="2911">MSCLKCFLVNPLLAYLLEQIPIQIF</sequence>
<evidence type="ECO:0000313" key="2">
    <source>
        <dbReference type="Proteomes" id="UP001164929"/>
    </source>
</evidence>
<evidence type="ECO:0000313" key="1">
    <source>
        <dbReference type="EMBL" id="KAJ6957500.1"/>
    </source>
</evidence>
<name>A0AAD6LB99_9ROSI</name>
<dbReference type="AlphaFoldDB" id="A0AAD6LB99"/>
<dbReference type="Proteomes" id="UP001164929">
    <property type="component" value="Chromosome 18"/>
</dbReference>
<reference evidence="1 2" key="1">
    <citation type="journal article" date="2023" name="Mol. Ecol. Resour.">
        <title>Chromosome-level genome assembly of a triploid poplar Populus alba 'Berolinensis'.</title>
        <authorList>
            <person name="Chen S."/>
            <person name="Yu Y."/>
            <person name="Wang X."/>
            <person name="Wang S."/>
            <person name="Zhang T."/>
            <person name="Zhou Y."/>
            <person name="He R."/>
            <person name="Meng N."/>
            <person name="Wang Y."/>
            <person name="Liu W."/>
            <person name="Liu Z."/>
            <person name="Liu J."/>
            <person name="Guo Q."/>
            <person name="Huang H."/>
            <person name="Sederoff R.R."/>
            <person name="Wang G."/>
            <person name="Qu G."/>
            <person name="Chen S."/>
        </authorList>
    </citation>
    <scope>NUCLEOTIDE SEQUENCE [LARGE SCALE GENOMIC DNA]</scope>
    <source>
        <strain evidence="1">SC-2020</strain>
    </source>
</reference>